<dbReference type="Pfam" id="PF01381">
    <property type="entry name" value="HTH_3"/>
    <property type="match status" value="1"/>
</dbReference>
<dbReference type="PANTHER" id="PTHR35010:SF4">
    <property type="entry name" value="BLL5781 PROTEIN"/>
    <property type="match status" value="1"/>
</dbReference>
<proteinExistence type="predicted"/>
<dbReference type="AlphaFoldDB" id="A0ABD5EUB5"/>
<reference evidence="3" key="1">
    <citation type="submission" date="2023-07" db="EMBL/GenBank/DDBJ databases">
        <title>30 novel species of actinomycetes from the DSMZ collection.</title>
        <authorList>
            <person name="Nouioui I."/>
        </authorList>
    </citation>
    <scope>NUCLEOTIDE SEQUENCE [LARGE SCALE GENOMIC DNA]</scope>
    <source>
        <strain evidence="3">DSM 41981</strain>
    </source>
</reference>
<dbReference type="InterPro" id="IPR001387">
    <property type="entry name" value="Cro/C1-type_HTH"/>
</dbReference>
<dbReference type="InterPro" id="IPR041413">
    <property type="entry name" value="MLTR_LBD"/>
</dbReference>
<dbReference type="SUPFAM" id="SSF47413">
    <property type="entry name" value="lambda repressor-like DNA-binding domains"/>
    <property type="match status" value="1"/>
</dbReference>
<feature type="domain" description="HTH cro/C1-type" evidence="1">
    <location>
        <begin position="18"/>
        <end position="72"/>
    </location>
</feature>
<gene>
    <name evidence="2" type="ORF">RM877_26555</name>
</gene>
<dbReference type="CDD" id="cd00093">
    <property type="entry name" value="HTH_XRE"/>
    <property type="match status" value="1"/>
</dbReference>
<dbReference type="PROSITE" id="PS50943">
    <property type="entry name" value="HTH_CROC1"/>
    <property type="match status" value="1"/>
</dbReference>
<dbReference type="Gene3D" id="1.10.260.40">
    <property type="entry name" value="lambda repressor-like DNA-binding domains"/>
    <property type="match status" value="1"/>
</dbReference>
<dbReference type="EMBL" id="JAVRES010000016">
    <property type="protein sequence ID" value="MDT0438253.1"/>
    <property type="molecule type" value="Genomic_DNA"/>
</dbReference>
<protein>
    <submittedName>
        <fullName evidence="2">Helix-turn-helix transcriptional regulator</fullName>
    </submittedName>
</protein>
<organism evidence="2 3">
    <name type="scientific">Streptomyces doudnae</name>
    <dbReference type="NCBI Taxonomy" id="3075536"/>
    <lineage>
        <taxon>Bacteria</taxon>
        <taxon>Bacillati</taxon>
        <taxon>Actinomycetota</taxon>
        <taxon>Actinomycetes</taxon>
        <taxon>Kitasatosporales</taxon>
        <taxon>Streptomycetaceae</taxon>
        <taxon>Streptomyces</taxon>
    </lineage>
</organism>
<dbReference type="InterPro" id="IPR010982">
    <property type="entry name" value="Lambda_DNA-bd_dom_sf"/>
</dbReference>
<sequence length="290" mass="32358">MRYNEWHVGRGQNVGSLLREWRTRRRMSQLELASRADSSARHISFIETGRASPSRNMLLRFADQMDIPIRERNVLLVAAGFAPHFPESSFGESDDLSVLRTELRRLLVAYEPNPVLIHDAQYHLVEANGAFHALVADVADHLLAPPLNVMRLSLHPEGLAPRIRRYPVWRAHLLGRLRHRLTVSGSAPLRALYDEVSGYPLPPGRRGEDSGTLVEGDFFPYALPLLLEHEGQVLSLVSALMTLSAPTEVTVSELEVETFLPANAETAEALQALRTEVTRTEAGRGIRSPS</sequence>
<keyword evidence="3" id="KW-1185">Reference proteome</keyword>
<evidence type="ECO:0000259" key="1">
    <source>
        <dbReference type="PROSITE" id="PS50943"/>
    </source>
</evidence>
<dbReference type="RefSeq" id="WP_093830955.1">
    <property type="nucleotide sequence ID" value="NZ_JAVRES010000016.1"/>
</dbReference>
<evidence type="ECO:0000313" key="2">
    <source>
        <dbReference type="EMBL" id="MDT0438253.1"/>
    </source>
</evidence>
<dbReference type="PANTHER" id="PTHR35010">
    <property type="entry name" value="BLL4672 PROTEIN-RELATED"/>
    <property type="match status" value="1"/>
</dbReference>
<accession>A0ABD5EUB5</accession>
<dbReference type="SMART" id="SM00530">
    <property type="entry name" value="HTH_XRE"/>
    <property type="match status" value="1"/>
</dbReference>
<dbReference type="Pfam" id="PF17765">
    <property type="entry name" value="MLTR_LBD"/>
    <property type="match status" value="1"/>
</dbReference>
<comment type="caution">
    <text evidence="2">The sequence shown here is derived from an EMBL/GenBank/DDBJ whole genome shotgun (WGS) entry which is preliminary data.</text>
</comment>
<name>A0ABD5EUB5_9ACTN</name>
<evidence type="ECO:0000313" key="3">
    <source>
        <dbReference type="Proteomes" id="UP001183535"/>
    </source>
</evidence>
<dbReference type="Proteomes" id="UP001183535">
    <property type="component" value="Unassembled WGS sequence"/>
</dbReference>